<accession>A0A0L9U2I9</accession>
<dbReference type="InterPro" id="IPR045272">
    <property type="entry name" value="ANXUR1/2-like"/>
</dbReference>
<dbReference type="EMBL" id="CM003373">
    <property type="protein sequence ID" value="KOM36629.1"/>
    <property type="molecule type" value="Genomic_DNA"/>
</dbReference>
<dbReference type="Proteomes" id="UP000743370">
    <property type="component" value="Unassembled WGS sequence"/>
</dbReference>
<keyword evidence="2" id="KW-0675">Receptor</keyword>
<dbReference type="Gramene" id="KOM36629">
    <property type="protein sequence ID" value="KOM36629"/>
    <property type="gene ID" value="LR48_Vigan03g001000"/>
</dbReference>
<dbReference type="SUPFAM" id="SSF56112">
    <property type="entry name" value="Protein kinase-like (PK-like)"/>
    <property type="match status" value="1"/>
</dbReference>
<evidence type="ECO:0000259" key="1">
    <source>
        <dbReference type="PROSITE" id="PS50011"/>
    </source>
</evidence>
<dbReference type="Gene3D" id="1.10.510.10">
    <property type="entry name" value="Transferase(Phosphotransferase) domain 1"/>
    <property type="match status" value="1"/>
</dbReference>
<dbReference type="AlphaFoldDB" id="A0A0L9U2I9"/>
<feature type="domain" description="Protein kinase" evidence="1">
    <location>
        <begin position="39"/>
        <end position="309"/>
    </location>
</feature>
<reference evidence="3" key="2">
    <citation type="submission" date="2015-02" db="EMBL/GenBank/DDBJ databases">
        <authorList>
            <person name="Chooi Y.-H."/>
        </authorList>
    </citation>
    <scope>NUCLEOTIDE SEQUENCE</scope>
    <source>
        <tissue evidence="3">Seedling</tissue>
    </source>
</reference>
<evidence type="ECO:0000313" key="5">
    <source>
        <dbReference type="Proteomes" id="UP000743370"/>
    </source>
</evidence>
<dbReference type="InterPro" id="IPR011009">
    <property type="entry name" value="Kinase-like_dom_sf"/>
</dbReference>
<reference evidence="2 5" key="3">
    <citation type="submission" date="2020-05" db="EMBL/GenBank/DDBJ databases">
        <title>Vigna angularis (adzuki bean) Var. LongXiaoDou No. 4 denovo assembly.</title>
        <authorList>
            <person name="Xiang H."/>
        </authorList>
    </citation>
    <scope>NUCLEOTIDE SEQUENCE [LARGE SCALE GENOMIC DNA]</scope>
    <source>
        <tissue evidence="2">Leaf</tissue>
    </source>
</reference>
<protein>
    <submittedName>
        <fullName evidence="2">Receptor-like protein</fullName>
    </submittedName>
</protein>
<dbReference type="FunFam" id="1.10.510.10:FF:000920">
    <property type="entry name" value="Receptor-like protein kinase ANXUR2"/>
    <property type="match status" value="1"/>
</dbReference>
<reference evidence="4" key="1">
    <citation type="journal article" date="2015" name="Proc. Natl. Acad. Sci. U.S.A.">
        <title>Genome sequencing of adzuki bean (Vigna angularis) provides insight into high starch and low fat accumulation and domestication.</title>
        <authorList>
            <person name="Yang K."/>
            <person name="Tian Z."/>
            <person name="Chen C."/>
            <person name="Luo L."/>
            <person name="Zhao B."/>
            <person name="Wang Z."/>
            <person name="Yu L."/>
            <person name="Li Y."/>
            <person name="Sun Y."/>
            <person name="Li W."/>
            <person name="Chen Y."/>
            <person name="Li Y."/>
            <person name="Zhang Y."/>
            <person name="Ai D."/>
            <person name="Zhao J."/>
            <person name="Shang C."/>
            <person name="Ma Y."/>
            <person name="Wu B."/>
            <person name="Wang M."/>
            <person name="Gao L."/>
            <person name="Sun D."/>
            <person name="Zhang P."/>
            <person name="Guo F."/>
            <person name="Wang W."/>
            <person name="Li Y."/>
            <person name="Wang J."/>
            <person name="Varshney R.K."/>
            <person name="Wang J."/>
            <person name="Ling H.Q."/>
            <person name="Wan P."/>
        </authorList>
    </citation>
    <scope>NUCLEOTIDE SEQUENCE</scope>
    <source>
        <strain evidence="4">cv. Jingnong 6</strain>
    </source>
</reference>
<dbReference type="InterPro" id="IPR000719">
    <property type="entry name" value="Prot_kinase_dom"/>
</dbReference>
<dbReference type="Gene3D" id="3.30.200.20">
    <property type="entry name" value="Phosphorylase Kinase, domain 1"/>
    <property type="match status" value="1"/>
</dbReference>
<evidence type="ECO:0000313" key="3">
    <source>
        <dbReference type="EMBL" id="KOM36629.1"/>
    </source>
</evidence>
<dbReference type="GO" id="GO:0004714">
    <property type="term" value="F:transmembrane receptor protein tyrosine kinase activity"/>
    <property type="evidence" value="ECO:0007669"/>
    <property type="project" value="InterPro"/>
</dbReference>
<dbReference type="Proteomes" id="UP000053144">
    <property type="component" value="Chromosome 3"/>
</dbReference>
<gene>
    <name evidence="2" type="ORF">HKW66_Vig0108850</name>
    <name evidence="3" type="ORF">LR48_Vigan03g001000</name>
</gene>
<dbReference type="GO" id="GO:0009506">
    <property type="term" value="C:plasmodesma"/>
    <property type="evidence" value="ECO:0007669"/>
    <property type="project" value="TreeGrafter"/>
</dbReference>
<name>A0A0L9U2I9_PHAAN</name>
<sequence>MFLKCFGDSSSSRRQYPTVIEELCRHFSLADIRKSTNNFDHNREIAKGGLGKVYRGCLQHNDGSYYEVAVKRFHGQRCEILKREVELPCQLRHPNCVSIVGFCNHETESIIVYENMSNGSLDRHLGSEVREALPWKKRIQICIGAARGLHYLHAGLKRTIIHHDINPRKILLDDNMHPKLSGFSSSLVGAHFKEKPKPIKTDFLGTYGYLPVESFTSNNVTDKWDVYSFGMTLLEVVGVRRIFERVYFEIEKELREKCIEENIDPKIKGEIAPECWQVFIDIALRCINKQPDERPAMGEVEVELELALLLQEQADITNIASDYTLLSKTVIIPKSEEGFEFVIGLKEQETVYSDSEDMFHR</sequence>
<dbReference type="KEGG" id="var:108328893"/>
<dbReference type="PANTHER" id="PTHR27003">
    <property type="entry name" value="OS07G0166700 PROTEIN"/>
    <property type="match status" value="1"/>
</dbReference>
<dbReference type="EMBL" id="JABFOF010000002">
    <property type="protein sequence ID" value="KAG2403963.1"/>
    <property type="molecule type" value="Genomic_DNA"/>
</dbReference>
<dbReference type="OMA" id="CNHETES"/>
<proteinExistence type="predicted"/>
<dbReference type="GO" id="GO:0005886">
    <property type="term" value="C:plasma membrane"/>
    <property type="evidence" value="ECO:0007669"/>
    <property type="project" value="TreeGrafter"/>
</dbReference>
<dbReference type="OrthoDB" id="1658195at2759"/>
<dbReference type="PROSITE" id="PS50011">
    <property type="entry name" value="PROTEIN_KINASE_DOM"/>
    <property type="match status" value="1"/>
</dbReference>
<dbReference type="PANTHER" id="PTHR27003:SF303">
    <property type="entry name" value="TYROSINE KINASE FAMILY PROTEIN"/>
    <property type="match status" value="1"/>
</dbReference>
<dbReference type="Pfam" id="PF07714">
    <property type="entry name" value="PK_Tyr_Ser-Thr"/>
    <property type="match status" value="1"/>
</dbReference>
<dbReference type="InterPro" id="IPR001245">
    <property type="entry name" value="Ser-Thr/Tyr_kinase_cat_dom"/>
</dbReference>
<evidence type="ECO:0000313" key="2">
    <source>
        <dbReference type="EMBL" id="KAG2403963.1"/>
    </source>
</evidence>
<evidence type="ECO:0000313" key="4">
    <source>
        <dbReference type="Proteomes" id="UP000053144"/>
    </source>
</evidence>
<organism evidence="3 4">
    <name type="scientific">Phaseolus angularis</name>
    <name type="common">Azuki bean</name>
    <name type="synonym">Vigna angularis</name>
    <dbReference type="NCBI Taxonomy" id="3914"/>
    <lineage>
        <taxon>Eukaryota</taxon>
        <taxon>Viridiplantae</taxon>
        <taxon>Streptophyta</taxon>
        <taxon>Embryophyta</taxon>
        <taxon>Tracheophyta</taxon>
        <taxon>Spermatophyta</taxon>
        <taxon>Magnoliopsida</taxon>
        <taxon>eudicotyledons</taxon>
        <taxon>Gunneridae</taxon>
        <taxon>Pentapetalae</taxon>
        <taxon>rosids</taxon>
        <taxon>fabids</taxon>
        <taxon>Fabales</taxon>
        <taxon>Fabaceae</taxon>
        <taxon>Papilionoideae</taxon>
        <taxon>50 kb inversion clade</taxon>
        <taxon>NPAAA clade</taxon>
        <taxon>indigoferoid/millettioid clade</taxon>
        <taxon>Phaseoleae</taxon>
        <taxon>Vigna</taxon>
    </lineage>
</organism>
<dbReference type="GO" id="GO:0005524">
    <property type="term" value="F:ATP binding"/>
    <property type="evidence" value="ECO:0007669"/>
    <property type="project" value="InterPro"/>
</dbReference>
<dbReference type="FunFam" id="3.30.200.20:FF:000742">
    <property type="entry name" value="Receptor-like protein kinase ANXUR2"/>
    <property type="match status" value="1"/>
</dbReference>